<dbReference type="VEuPathDB" id="ToxoDB:BESB_044020"/>
<proteinExistence type="predicted"/>
<organism evidence="1 2">
    <name type="scientific">Besnoitia besnoiti</name>
    <name type="common">Apicomplexan protozoan</name>
    <dbReference type="NCBI Taxonomy" id="94643"/>
    <lineage>
        <taxon>Eukaryota</taxon>
        <taxon>Sar</taxon>
        <taxon>Alveolata</taxon>
        <taxon>Apicomplexa</taxon>
        <taxon>Conoidasida</taxon>
        <taxon>Coccidia</taxon>
        <taxon>Eucoccidiorida</taxon>
        <taxon>Eimeriorina</taxon>
        <taxon>Sarcocystidae</taxon>
        <taxon>Besnoitia</taxon>
    </lineage>
</organism>
<dbReference type="AlphaFoldDB" id="A0A2A9ML81"/>
<dbReference type="OrthoDB" id="4062651at2759"/>
<dbReference type="EMBL" id="NWUJ01000003">
    <property type="protein sequence ID" value="PFH36210.1"/>
    <property type="molecule type" value="Genomic_DNA"/>
</dbReference>
<evidence type="ECO:0000313" key="1">
    <source>
        <dbReference type="EMBL" id="PFH36210.1"/>
    </source>
</evidence>
<name>A0A2A9ML81_BESBE</name>
<sequence length="171" mass="18569">MVKRSFERCRKAGPFFAGCWLLGSTTALLLCMALRGSDKTQLALTDELQEASEHSFTQADAQGFWACRMSRLDGACGSRSYVEDGQTIVHASCPSNMCCSTTYCARLGQCGRWCSTNWVFCSTAIVYDRTFSYGGNCSCGQQGGKCGGNAHCRDRLSPGGEYSVSARKAIR</sequence>
<dbReference type="Proteomes" id="UP000224006">
    <property type="component" value="Chromosome III"/>
</dbReference>
<comment type="caution">
    <text evidence="1">The sequence shown here is derived from an EMBL/GenBank/DDBJ whole genome shotgun (WGS) entry which is preliminary data.</text>
</comment>
<dbReference type="GeneID" id="40309332"/>
<gene>
    <name evidence="1" type="ORF">BESB_044020</name>
</gene>
<dbReference type="RefSeq" id="XP_029220219.1">
    <property type="nucleotide sequence ID" value="XM_029362853.1"/>
</dbReference>
<keyword evidence="2" id="KW-1185">Reference proteome</keyword>
<accession>A0A2A9ML81</accession>
<protein>
    <submittedName>
        <fullName evidence="1">EGF family domain-containing protein</fullName>
    </submittedName>
</protein>
<evidence type="ECO:0000313" key="2">
    <source>
        <dbReference type="Proteomes" id="UP000224006"/>
    </source>
</evidence>
<dbReference type="KEGG" id="bbes:BESB_044020"/>
<reference evidence="1 2" key="1">
    <citation type="submission" date="2017-09" db="EMBL/GenBank/DDBJ databases">
        <title>Genome sequencing of Besnoitia besnoiti strain Bb-Ger1.</title>
        <authorList>
            <person name="Schares G."/>
            <person name="Venepally P."/>
            <person name="Lorenzi H.A."/>
        </authorList>
    </citation>
    <scope>NUCLEOTIDE SEQUENCE [LARGE SCALE GENOMIC DNA]</scope>
    <source>
        <strain evidence="1 2">Bb-Ger1</strain>
    </source>
</reference>